<dbReference type="Proteomes" id="UP001396334">
    <property type="component" value="Unassembled WGS sequence"/>
</dbReference>
<proteinExistence type="predicted"/>
<name>A0ABR2NXK4_9ROSI</name>
<evidence type="ECO:0000313" key="1">
    <source>
        <dbReference type="EMBL" id="KAK8980922.1"/>
    </source>
</evidence>
<sequence>MRVLGTVRVLVYVAKSREFWAKPFESTDGHQIGSRTASFTVVWADAWPQRWEHIGEATSIALLSVIGAVWARDTLASETWRRRLILAGQLRSPAWVWGRDGTTYDGGCRRSLLPQSIPTFAAKQPPTRP</sequence>
<comment type="caution">
    <text evidence="1">The sequence shown here is derived from an EMBL/GenBank/DDBJ whole genome shotgun (WGS) entry which is preliminary data.</text>
</comment>
<reference evidence="1 2" key="1">
    <citation type="journal article" date="2024" name="G3 (Bethesda)">
        <title>Genome assembly of Hibiscus sabdariffa L. provides insights into metabolisms of medicinal natural products.</title>
        <authorList>
            <person name="Kim T."/>
        </authorList>
    </citation>
    <scope>NUCLEOTIDE SEQUENCE [LARGE SCALE GENOMIC DNA]</scope>
    <source>
        <strain evidence="1">TK-2024</strain>
        <tissue evidence="1">Old leaves</tissue>
    </source>
</reference>
<gene>
    <name evidence="1" type="ORF">V6N11_059615</name>
</gene>
<keyword evidence="2" id="KW-1185">Reference proteome</keyword>
<evidence type="ECO:0000313" key="2">
    <source>
        <dbReference type="Proteomes" id="UP001396334"/>
    </source>
</evidence>
<dbReference type="EMBL" id="JBBPBN010000090">
    <property type="protein sequence ID" value="KAK8980922.1"/>
    <property type="molecule type" value="Genomic_DNA"/>
</dbReference>
<organism evidence="1 2">
    <name type="scientific">Hibiscus sabdariffa</name>
    <name type="common">roselle</name>
    <dbReference type="NCBI Taxonomy" id="183260"/>
    <lineage>
        <taxon>Eukaryota</taxon>
        <taxon>Viridiplantae</taxon>
        <taxon>Streptophyta</taxon>
        <taxon>Embryophyta</taxon>
        <taxon>Tracheophyta</taxon>
        <taxon>Spermatophyta</taxon>
        <taxon>Magnoliopsida</taxon>
        <taxon>eudicotyledons</taxon>
        <taxon>Gunneridae</taxon>
        <taxon>Pentapetalae</taxon>
        <taxon>rosids</taxon>
        <taxon>malvids</taxon>
        <taxon>Malvales</taxon>
        <taxon>Malvaceae</taxon>
        <taxon>Malvoideae</taxon>
        <taxon>Hibiscus</taxon>
    </lineage>
</organism>
<accession>A0ABR2NXK4</accession>
<protein>
    <submittedName>
        <fullName evidence="1">Uncharacterized protein</fullName>
    </submittedName>
</protein>